<evidence type="ECO:0000313" key="1">
    <source>
        <dbReference type="EMBL" id="MXR52519.1"/>
    </source>
</evidence>
<proteinExistence type="predicted"/>
<keyword evidence="2" id="KW-1185">Reference proteome</keyword>
<dbReference type="OrthoDB" id="313151at2157"/>
<name>A0A6B0TH42_9EURY</name>
<reference evidence="1 2" key="1">
    <citation type="submission" date="2019-12" db="EMBL/GenBank/DDBJ databases">
        <title>Isolation and characterization of three novel carbon monoxide-oxidizing members of Halobacteria from salione crusts and soils.</title>
        <authorList>
            <person name="Myers M.R."/>
            <person name="King G.M."/>
        </authorList>
    </citation>
    <scope>NUCLEOTIDE SEQUENCE [LARGE SCALE GENOMIC DNA]</scope>
    <source>
        <strain evidence="1 2">WSH3</strain>
    </source>
</reference>
<gene>
    <name evidence="1" type="ORF">GRX03_12990</name>
</gene>
<dbReference type="AlphaFoldDB" id="A0A6B0TH42"/>
<accession>A0A6B0TH42</accession>
<protein>
    <submittedName>
        <fullName evidence="1">Uncharacterized protein</fullName>
    </submittedName>
</protein>
<dbReference type="Proteomes" id="UP000466535">
    <property type="component" value="Unassembled WGS sequence"/>
</dbReference>
<dbReference type="EMBL" id="WUUT01000005">
    <property type="protein sequence ID" value="MXR52519.1"/>
    <property type="molecule type" value="Genomic_DNA"/>
</dbReference>
<dbReference type="RefSeq" id="WP_159764651.1">
    <property type="nucleotide sequence ID" value="NZ_WUUT01000005.1"/>
</dbReference>
<evidence type="ECO:0000313" key="2">
    <source>
        <dbReference type="Proteomes" id="UP000466535"/>
    </source>
</evidence>
<comment type="caution">
    <text evidence="1">The sequence shown here is derived from an EMBL/GenBank/DDBJ whole genome shotgun (WGS) entry which is preliminary data.</text>
</comment>
<organism evidence="1 2">
    <name type="scientific">Halovenus carboxidivorans</name>
    <dbReference type="NCBI Taxonomy" id="2692199"/>
    <lineage>
        <taxon>Archaea</taxon>
        <taxon>Methanobacteriati</taxon>
        <taxon>Methanobacteriota</taxon>
        <taxon>Stenosarchaea group</taxon>
        <taxon>Halobacteria</taxon>
        <taxon>Halobacteriales</taxon>
        <taxon>Haloarculaceae</taxon>
        <taxon>Halovenus</taxon>
    </lineage>
</organism>
<sequence>MGVVEQTSGAVESQLSALEESYGSFSVNQRTVTVPTAEYERKRNESGCKELDVHAKVLNDKTEVLYVDEDGREVLPSTTTTFDVELHRVARQTVDEMAGITCQIDGLEAVTILGLHDGNDESRETVYTLAVLFEGEHTSGTAGAGAVWKSFDPNDHPVYA</sequence>